<organism evidence="1">
    <name type="scientific">Ophidiomyces ophidiicola</name>
    <dbReference type="NCBI Taxonomy" id="1387563"/>
    <lineage>
        <taxon>Eukaryota</taxon>
        <taxon>Fungi</taxon>
        <taxon>Dikarya</taxon>
        <taxon>Ascomycota</taxon>
        <taxon>Pezizomycotina</taxon>
        <taxon>Eurotiomycetes</taxon>
        <taxon>Eurotiomycetidae</taxon>
        <taxon>Onygenales</taxon>
        <taxon>Onygenaceae</taxon>
        <taxon>Ophidiomyces</taxon>
    </lineage>
</organism>
<sequence length="1136" mass="125000">MEDTVQLRNAFNSTHDFLYPVLNKEKIQEPHGGSLVEILNKNLPIGYCQNDTPRFRVLQRALELLSGIHDAFVAGLTSQPVTQISSGGNPDLLLEDARRRRALNALLDLLSFEGIYPCLSNGVGIPMDKRVVSVLPTGVIARQIPRVNVHRGILKIIVNNLANILQDGSTSIQPIITNRILPDLICGVAELAFNSKDLSYSDVHAYGNIFRGILNECSTTTLLPVLSSLLQSSTAPWFKAQVSSQLSQVPLRKDGVFQTILFLASQFAPILGEAAANVSAEGPPITIHAIMQTSQLLSSVPQEMSPEDYFSNISPKILALLDGDDYDMKKTASYVIGNGILSKRALGAPGKIGFNIFVRPIFDILNGKVSDLTTVWLRTFSFDGSVAPDHNVATLNGLIVVPEYLLLRALNRLINLVTLHPNPSLLKRLINPVLLPLWGLQCYAKEHQKHWWEEKVARLLHVFFSVSDEVSRLLKLADNILWDGLSTLVYGPGDDGGISIRQRENRESTDEGNVFEIINNLDWRIDKYLELLAVEPRKEEFACDIFLHASQQWLLGKSADRDKKKLENSLYPELQKLVHAKITEKLLNDFKDSLSRHPTKVLELIRQLVESESRFVTCTLPKDTECRDTISFASVSSIVEKGGYSTQSPSMPETSESLSPAFSLLSTILTSPEFKVSDSIASILQSLKSNIDLILPVLPSSLVQSATTCSMLLDITLSDQQPDHIASPPRASHISDLETHRQALNALSSHLPPVQVEGISLISQLINKASPVLDIPATLSLLFSILTSTNEVATDDEFVYLNVIKVLSSLASRHPKTTIKTLADHYADQGEVLTLDQRLKIGEALLRIVQDLGDALIGDEAKILGEVLVEVASRRGKKPKARREREQRLKSEKKNSEELDEISRIAEQLSTGLDSEEEDETTKEASRKILGAWEAGATRDTVPDDLRVRASALSILASAIKTNMAGLGPTIASASVDLALSTLTLESGVENAILRRGAAVLLFDLIKSMDDARESGRELGFGFSTTTSPPSTYPPQEQPALNNKVVGNVPDILRVLMFVESKETDTVTRGHLHMVIESLEAWLEKSLLWGIRAHQGFIGQPQLPLGDRLAGLNIHPLPTVGRSEPEVAHPRIEEIE</sequence>
<comment type="caution">
    <text evidence="1">The sequence shown here is derived from an EMBL/GenBank/DDBJ whole genome shotgun (WGS) entry which is preliminary data.</text>
</comment>
<dbReference type="EMBL" id="JALBCA010000149">
    <property type="protein sequence ID" value="KAI2382037.1"/>
    <property type="molecule type" value="Genomic_DNA"/>
</dbReference>
<accession>A0ACB8UR46</accession>
<gene>
    <name evidence="1" type="ORF">LOY88_006378</name>
</gene>
<proteinExistence type="predicted"/>
<protein>
    <submittedName>
        <fullName evidence="1">Uncharacterized protein</fullName>
    </submittedName>
</protein>
<name>A0ACB8UR46_9EURO</name>
<reference evidence="1" key="1">
    <citation type="journal article" date="2022" name="bioRxiv">
        <title>Population genetic analysis of Ophidiomyces ophidiicola, the causative agent of snake fungal disease, indicates recent introductions to the USA.</title>
        <authorList>
            <person name="Ladner J.T."/>
            <person name="Palmer J.M."/>
            <person name="Ettinger C.L."/>
            <person name="Stajich J.E."/>
            <person name="Farrell T.M."/>
            <person name="Glorioso B.M."/>
            <person name="Lawson B."/>
            <person name="Price S.J."/>
            <person name="Stengle A.G."/>
            <person name="Grear D.A."/>
            <person name="Lorch J.M."/>
        </authorList>
    </citation>
    <scope>NUCLEOTIDE SEQUENCE</scope>
    <source>
        <strain evidence="1">NWHC 24266-5</strain>
    </source>
</reference>
<evidence type="ECO:0000313" key="1">
    <source>
        <dbReference type="EMBL" id="KAI2382037.1"/>
    </source>
</evidence>